<organism evidence="14 15">
    <name type="scientific">Lepeophtheirus salmonis</name>
    <name type="common">Salmon louse</name>
    <name type="synonym">Caligus salmonis</name>
    <dbReference type="NCBI Taxonomy" id="72036"/>
    <lineage>
        <taxon>Eukaryota</taxon>
        <taxon>Metazoa</taxon>
        <taxon>Ecdysozoa</taxon>
        <taxon>Arthropoda</taxon>
        <taxon>Crustacea</taxon>
        <taxon>Multicrustacea</taxon>
        <taxon>Hexanauplia</taxon>
        <taxon>Copepoda</taxon>
        <taxon>Siphonostomatoida</taxon>
        <taxon>Caligidae</taxon>
        <taxon>Lepeophtheirus</taxon>
    </lineage>
</organism>
<reference evidence="14" key="1">
    <citation type="submission" date="2021-02" db="EMBL/GenBank/DDBJ databases">
        <authorList>
            <person name="Bekaert M."/>
        </authorList>
    </citation>
    <scope>NUCLEOTIDE SEQUENCE</scope>
    <source>
        <strain evidence="14">IoA-00</strain>
    </source>
</reference>
<dbReference type="CDD" id="cd00936">
    <property type="entry name" value="WEPRS_RNA"/>
    <property type="match status" value="3"/>
</dbReference>
<evidence type="ECO:0000256" key="4">
    <source>
        <dbReference type="ARBA" id="ARBA00022692"/>
    </source>
</evidence>
<dbReference type="GO" id="GO:0006422">
    <property type="term" value="P:aspartyl-tRNA aminoacylation"/>
    <property type="evidence" value="ECO:0007669"/>
    <property type="project" value="InterPro"/>
</dbReference>
<keyword evidence="3 14" id="KW-0436">Ligase</keyword>
<dbReference type="EC" id="6.1.1.12" evidence="14"/>
<dbReference type="InterPro" id="IPR004364">
    <property type="entry name" value="Aa-tRNA-synt_II"/>
</dbReference>
<keyword evidence="8 13" id="KW-1133">Transmembrane helix</keyword>
<dbReference type="GO" id="GO:0005524">
    <property type="term" value="F:ATP binding"/>
    <property type="evidence" value="ECO:0007669"/>
    <property type="project" value="UniProtKB-KW"/>
</dbReference>
<dbReference type="Gene3D" id="3.30.930.10">
    <property type="entry name" value="Bira Bifunctional Protein, Domain 2"/>
    <property type="match status" value="1"/>
</dbReference>
<evidence type="ECO:0000256" key="3">
    <source>
        <dbReference type="ARBA" id="ARBA00022598"/>
    </source>
</evidence>
<dbReference type="InterPro" id="IPR006634">
    <property type="entry name" value="TLC-dom"/>
</dbReference>
<evidence type="ECO:0000256" key="2">
    <source>
        <dbReference type="ARBA" id="ARBA00022490"/>
    </source>
</evidence>
<evidence type="ECO:0000256" key="1">
    <source>
        <dbReference type="ARBA" id="ARBA00004141"/>
    </source>
</evidence>
<dbReference type="SUPFAM" id="SSF55681">
    <property type="entry name" value="Class II aaRS and biotin synthetases"/>
    <property type="match status" value="1"/>
</dbReference>
<dbReference type="Gene3D" id="2.40.50.140">
    <property type="entry name" value="Nucleic acid-binding proteins"/>
    <property type="match status" value="1"/>
</dbReference>
<evidence type="ECO:0000256" key="10">
    <source>
        <dbReference type="ARBA" id="ARBA00023146"/>
    </source>
</evidence>
<evidence type="ECO:0000256" key="12">
    <source>
        <dbReference type="SAM" id="MobiDB-lite"/>
    </source>
</evidence>
<evidence type="ECO:0000256" key="8">
    <source>
        <dbReference type="ARBA" id="ARBA00022989"/>
    </source>
</evidence>
<dbReference type="InterPro" id="IPR004523">
    <property type="entry name" value="Asp-tRNA_synthase_2"/>
</dbReference>
<comment type="subcellular location">
    <subcellularLocation>
        <location evidence="1">Membrane</location>
        <topology evidence="1">Multi-pass membrane protein</topology>
    </subcellularLocation>
</comment>
<dbReference type="InterPro" id="IPR012340">
    <property type="entry name" value="NA-bd_OB-fold"/>
</dbReference>
<proteinExistence type="predicted"/>
<dbReference type="GO" id="GO:0005829">
    <property type="term" value="C:cytosol"/>
    <property type="evidence" value="ECO:0007669"/>
    <property type="project" value="TreeGrafter"/>
</dbReference>
<dbReference type="SMART" id="SM00991">
    <property type="entry name" value="WHEP-TRS"/>
    <property type="match status" value="3"/>
</dbReference>
<keyword evidence="15" id="KW-1185">Reference proteome</keyword>
<keyword evidence="4 11" id="KW-0812">Transmembrane</keyword>
<dbReference type="GO" id="GO:0016020">
    <property type="term" value="C:membrane"/>
    <property type="evidence" value="ECO:0007669"/>
    <property type="project" value="UniProtKB-SubCell"/>
</dbReference>
<evidence type="ECO:0000256" key="5">
    <source>
        <dbReference type="ARBA" id="ARBA00022741"/>
    </source>
</evidence>
<dbReference type="Gene3D" id="1.10.287.10">
    <property type="entry name" value="S15/NS1, RNA-binding"/>
    <property type="match status" value="3"/>
</dbReference>
<dbReference type="SUPFAM" id="SSF50249">
    <property type="entry name" value="Nucleic acid-binding proteins"/>
    <property type="match status" value="1"/>
</dbReference>
<feature type="compositionally biased region" description="Low complexity" evidence="12">
    <location>
        <begin position="593"/>
        <end position="611"/>
    </location>
</feature>
<keyword evidence="6" id="KW-0067">ATP-binding</keyword>
<dbReference type="PANTHER" id="PTHR43450:SF1">
    <property type="entry name" value="ASPARTATE--TRNA LIGASE, CYTOPLASMIC"/>
    <property type="match status" value="1"/>
</dbReference>
<feature type="transmembrane region" description="Helical" evidence="13">
    <location>
        <begin position="206"/>
        <end position="228"/>
    </location>
</feature>
<keyword evidence="7" id="KW-0648">Protein biosynthesis</keyword>
<dbReference type="OrthoDB" id="10266980at2759"/>
<dbReference type="Proteomes" id="UP000675881">
    <property type="component" value="Chromosome 1"/>
</dbReference>
<dbReference type="AlphaFoldDB" id="A0A7R8CCY2"/>
<dbReference type="GO" id="GO:0004815">
    <property type="term" value="F:aspartate-tRNA ligase activity"/>
    <property type="evidence" value="ECO:0007669"/>
    <property type="project" value="UniProtKB-EC"/>
</dbReference>
<name>A0A7R8CCY2_LEPSM</name>
<accession>A0A7R8CCY2</accession>
<feature type="compositionally biased region" description="Basic and acidic residues" evidence="12">
    <location>
        <begin position="541"/>
        <end position="561"/>
    </location>
</feature>
<dbReference type="EMBL" id="HG994580">
    <property type="protein sequence ID" value="CAF2775624.1"/>
    <property type="molecule type" value="Genomic_DNA"/>
</dbReference>
<keyword evidence="5" id="KW-0547">Nucleotide-binding</keyword>
<dbReference type="PROSITE" id="PS50922">
    <property type="entry name" value="TLC"/>
    <property type="match status" value="1"/>
</dbReference>
<dbReference type="Pfam" id="PF00152">
    <property type="entry name" value="tRNA-synt_2"/>
    <property type="match status" value="1"/>
</dbReference>
<dbReference type="InterPro" id="IPR000738">
    <property type="entry name" value="WHEP-TRS_dom"/>
</dbReference>
<feature type="transmembrane region" description="Helical" evidence="13">
    <location>
        <begin position="76"/>
        <end position="95"/>
    </location>
</feature>
<dbReference type="GO" id="GO:0017101">
    <property type="term" value="C:aminoacyl-tRNA synthetase multienzyme complex"/>
    <property type="evidence" value="ECO:0007669"/>
    <property type="project" value="TreeGrafter"/>
</dbReference>
<protein>
    <submittedName>
        <fullName evidence="14">DARS</fullName>
        <ecNumber evidence="14">6.1.1.12</ecNumber>
    </submittedName>
</protein>
<feature type="transmembrane region" description="Helical" evidence="13">
    <location>
        <begin position="116"/>
        <end position="133"/>
    </location>
</feature>
<keyword evidence="9 11" id="KW-0472">Membrane</keyword>
<dbReference type="Pfam" id="PF00458">
    <property type="entry name" value="WHEP-TRS"/>
    <property type="match status" value="3"/>
</dbReference>
<dbReference type="PANTHER" id="PTHR43450">
    <property type="entry name" value="ASPARTYL-TRNA SYNTHETASE"/>
    <property type="match status" value="1"/>
</dbReference>
<dbReference type="InterPro" id="IPR045864">
    <property type="entry name" value="aa-tRNA-synth_II/BPL/LPL"/>
</dbReference>
<evidence type="ECO:0000313" key="14">
    <source>
        <dbReference type="EMBL" id="CAF2775624.1"/>
    </source>
</evidence>
<keyword evidence="2" id="KW-0963">Cytoplasm</keyword>
<evidence type="ECO:0000313" key="15">
    <source>
        <dbReference type="Proteomes" id="UP000675881"/>
    </source>
</evidence>
<feature type="compositionally biased region" description="Basic and acidic residues" evidence="12">
    <location>
        <begin position="568"/>
        <end position="592"/>
    </location>
</feature>
<sequence>MNVGHFIITNKIHPSISPVFGLLTIVYVSNSHGTIIRDSPGNGENTMVSFIHSNLTGIWAPLCFVFNPVLSNDLVGAYDLNVHSIIAVSLGYFLYDFVDMSLQISANTRSRQTYQLLLHHFTVIMCFSIAVTTKTFLPYATLCLFIELNSIFLHARQLLILHSVPRNSSLYVLISYLNVGTFIAFRILLIGWLTRWLIIHTNNVPYITGTIIAFTLATIAWLNVLLFYRILSCYNKYLISLLCLDEILPWRRSSIISRMLTLHLVKRTHTKRKPLLLTQDNKSDFLPHSRIIVSSMYARSSDILKKHEYCCCTYVGLISLCLQRDPPGSETQVISCLIRLKLTKSEEVQLLKDFKMTTGSEIDAKIREQGDKIRKMKADKAAKSLITPEVSSLLALKAEFKTTTGKDWKPDIEMGGSSAGESGGDQLSLQIKEQGDKIRDLKSSSAEKSLITAEVQVLLKLKGEYKSLMGKDWDPKASSSGSKSGDAPVVLVYTPDILNLKITQCGDFIRKLKTNKSPKEEVDLEVSNLLFLKQVYKKKTGNDWKPKGADQSTESKKEKKSAQPPPKADGEKSEKQLKREAKKADKKAKVAEIKGANNTNNNSEGKSSSNEEANDGPDVSKGYYGKRPMIQSVDKPDIQLTPIKILSPKLSDQIIWMRARLHTSRAKGKQCFCVLRQQEFTIQCVAFVSENMSKQMVKYISHVSKESIVDVQARISSVNNPIEGCSIKNVELQLIQFWVVSASEPKLPLQIEDAMRKETEDENALNITVNQDTRLDNRVLDLRTPTNQAIFRVESGVCRLFREILTKMGFIEMHSPKIISAASEGGANQMAIAADFDKVFTVGAVFRAEDSNTHRHLTEFVGLDLEMAFQFHYHEVLKYNWSYVHRNPFKFIDPPLVLEYIEGVGMLKEAGVEMGEEEDLSTPNEKLLGRLVKAKYDTDFYILDKYPLAVRPFYTMPDPKSSKFSNSYDMFMREQSSMESLWTQSRHTLTPSGYIPNRQAIKYLFSPID</sequence>
<dbReference type="SMART" id="SM00724">
    <property type="entry name" value="TLC"/>
    <property type="match status" value="1"/>
</dbReference>
<feature type="region of interest" description="Disordered" evidence="12">
    <location>
        <begin position="541"/>
        <end position="625"/>
    </location>
</feature>
<dbReference type="CDD" id="cd04320">
    <property type="entry name" value="AspRS_cyto_N"/>
    <property type="match status" value="1"/>
</dbReference>
<dbReference type="PROSITE" id="PS51185">
    <property type="entry name" value="WHEP_TRS_2"/>
    <property type="match status" value="3"/>
</dbReference>
<feature type="transmembrane region" description="Helical" evidence="13">
    <location>
        <begin position="171"/>
        <end position="194"/>
    </location>
</feature>
<evidence type="ECO:0000256" key="9">
    <source>
        <dbReference type="ARBA" id="ARBA00023136"/>
    </source>
</evidence>
<keyword evidence="10" id="KW-0030">Aminoacyl-tRNA synthetase</keyword>
<dbReference type="Pfam" id="PF03798">
    <property type="entry name" value="TRAM_LAG1_CLN8"/>
    <property type="match status" value="1"/>
</dbReference>
<feature type="transmembrane region" description="Helical" evidence="13">
    <location>
        <begin position="12"/>
        <end position="29"/>
    </location>
</feature>
<gene>
    <name evidence="14" type="ORF">LSAA_1728</name>
</gene>
<feature type="transmembrane region" description="Helical" evidence="13">
    <location>
        <begin position="50"/>
        <end position="70"/>
    </location>
</feature>
<dbReference type="SUPFAM" id="SSF47060">
    <property type="entry name" value="S15/NS1 RNA-binding domain"/>
    <property type="match status" value="3"/>
</dbReference>
<evidence type="ECO:0000256" key="7">
    <source>
        <dbReference type="ARBA" id="ARBA00022917"/>
    </source>
</evidence>
<evidence type="ECO:0000256" key="13">
    <source>
        <dbReference type="SAM" id="Phobius"/>
    </source>
</evidence>
<evidence type="ECO:0000256" key="6">
    <source>
        <dbReference type="ARBA" id="ARBA00022840"/>
    </source>
</evidence>
<dbReference type="InterPro" id="IPR009068">
    <property type="entry name" value="uS15_NS1_RNA-bd_sf"/>
</dbReference>
<evidence type="ECO:0000256" key="11">
    <source>
        <dbReference type="PROSITE-ProRule" id="PRU00205"/>
    </source>
</evidence>
<dbReference type="GO" id="GO:0003723">
    <property type="term" value="F:RNA binding"/>
    <property type="evidence" value="ECO:0007669"/>
    <property type="project" value="TreeGrafter"/>
</dbReference>